<evidence type="ECO:0008006" key="3">
    <source>
        <dbReference type="Google" id="ProtNLM"/>
    </source>
</evidence>
<dbReference type="GO" id="GO:0006351">
    <property type="term" value="P:DNA-templated transcription"/>
    <property type="evidence" value="ECO:0007669"/>
    <property type="project" value="TreeGrafter"/>
</dbReference>
<name>A0A7I8DLI8_9FIRM</name>
<dbReference type="Proteomes" id="UP000515703">
    <property type="component" value="Chromosome"/>
</dbReference>
<dbReference type="KEGG" id="acht:bsdcttw_22710"/>
<accession>A0A7I8DLI8</accession>
<keyword evidence="2" id="KW-1185">Reference proteome</keyword>
<organism evidence="1 2">
    <name type="scientific">Anaerocolumna chitinilytica</name>
    <dbReference type="NCBI Taxonomy" id="1727145"/>
    <lineage>
        <taxon>Bacteria</taxon>
        <taxon>Bacillati</taxon>
        <taxon>Bacillota</taxon>
        <taxon>Clostridia</taxon>
        <taxon>Lachnospirales</taxon>
        <taxon>Lachnospiraceae</taxon>
        <taxon>Anaerocolumna</taxon>
    </lineage>
</organism>
<sequence>MKHDMKNEEFLQQYPLKVSSAIIAPLGQFHVFSRENTLPLPNLNGMYVLSEAMGIPKSSVRVNLSRLCKSGSIKMITDNNGVNRYQMAGMMSLISDQAETFGKKEGFTIAVFRFQKDSEKERYRVREILYSFGFQMLAQNVYMSIRIDTAGILRELKNWGLYHNVFLFDCDEIYGEIMEQITDMWKLKIWRKKLDDFYNTLLQYWNFSNADEEEIYIRYSIGYSAFFVHFQEKHPAIPFAYLPEDYPLLKLYNLMEQTLKNYEKILINYYAKIYK</sequence>
<protein>
    <recommendedName>
        <fullName evidence="3">PaaX family transcriptional regulator</fullName>
    </recommendedName>
</protein>
<dbReference type="EMBL" id="AP023368">
    <property type="protein sequence ID" value="BCJ99230.1"/>
    <property type="molecule type" value="Genomic_DNA"/>
</dbReference>
<evidence type="ECO:0000313" key="1">
    <source>
        <dbReference type="EMBL" id="BCJ99230.1"/>
    </source>
</evidence>
<reference evidence="1 2" key="1">
    <citation type="submission" date="2020-08" db="EMBL/GenBank/DDBJ databases">
        <title>Draft genome sequencing of an Anaerocolumna strain isolated from anoxic soil subjected to BSD treatment.</title>
        <authorList>
            <person name="Uek A."/>
            <person name="Tonouchi A."/>
        </authorList>
    </citation>
    <scope>NUCLEOTIDE SEQUENCE [LARGE SCALE GENOMIC DNA]</scope>
    <source>
        <strain evidence="1 2">CTTW</strain>
    </source>
</reference>
<dbReference type="PANTHER" id="PTHR30319:SF1">
    <property type="entry name" value="TRANSCRIPTIONAL REPRESSOR PAAX"/>
    <property type="match status" value="1"/>
</dbReference>
<gene>
    <name evidence="1" type="ORF">bsdcttw_22710</name>
</gene>
<proteinExistence type="predicted"/>
<evidence type="ECO:0000313" key="2">
    <source>
        <dbReference type="Proteomes" id="UP000515703"/>
    </source>
</evidence>
<dbReference type="AlphaFoldDB" id="A0A7I8DLI8"/>
<reference evidence="1 2" key="2">
    <citation type="submission" date="2020-08" db="EMBL/GenBank/DDBJ databases">
        <authorList>
            <person name="Ueki A."/>
            <person name="Tonouchi A."/>
        </authorList>
    </citation>
    <scope>NUCLEOTIDE SEQUENCE [LARGE SCALE GENOMIC DNA]</scope>
    <source>
        <strain evidence="1 2">CTTW</strain>
    </source>
</reference>
<dbReference type="PANTHER" id="PTHR30319">
    <property type="entry name" value="PHENYLACETIC ACID REGULATOR-RELATED TRANSCRIPTIONAL REPRESSOR"/>
    <property type="match status" value="1"/>
</dbReference>